<reference evidence="2 3" key="1">
    <citation type="journal article" date="2015" name="Nature">
        <title>rRNA introns, odd ribosomes, and small enigmatic genomes across a large radiation of phyla.</title>
        <authorList>
            <person name="Brown C.T."/>
            <person name="Hug L.A."/>
            <person name="Thomas B.C."/>
            <person name="Sharon I."/>
            <person name="Castelle C.J."/>
            <person name="Singh A."/>
            <person name="Wilkins M.J."/>
            <person name="Williams K.H."/>
            <person name="Banfield J.F."/>
        </authorList>
    </citation>
    <scope>NUCLEOTIDE SEQUENCE [LARGE SCALE GENOMIC DNA]</scope>
</reference>
<feature type="region of interest" description="Disordered" evidence="1">
    <location>
        <begin position="42"/>
        <end position="114"/>
    </location>
</feature>
<proteinExistence type="predicted"/>
<sequence length="138" mass="15273">MIDESTSHRTALLLLDSLLARTLGVVQTPSVLVVADHPDDLVGLDRHVGLGPQHPADHSQNQDEQGHDDPHRPEIPLGRPPTEVHVSHATGRGRPSQMQRPHVQLQREHTNITREADDHGCDTLLDFLQKSTRAIISL</sequence>
<evidence type="ECO:0000256" key="1">
    <source>
        <dbReference type="SAM" id="MobiDB-lite"/>
    </source>
</evidence>
<comment type="caution">
    <text evidence="2">The sequence shown here is derived from an EMBL/GenBank/DDBJ whole genome shotgun (WGS) entry which is preliminary data.</text>
</comment>
<protein>
    <submittedName>
        <fullName evidence="2">Uncharacterized protein</fullName>
    </submittedName>
</protein>
<evidence type="ECO:0000313" key="2">
    <source>
        <dbReference type="EMBL" id="KKW35669.1"/>
    </source>
</evidence>
<feature type="compositionally biased region" description="Basic and acidic residues" evidence="1">
    <location>
        <begin position="55"/>
        <end position="74"/>
    </location>
</feature>
<feature type="compositionally biased region" description="Basic and acidic residues" evidence="1">
    <location>
        <begin position="105"/>
        <end position="114"/>
    </location>
</feature>
<name>A0A0G2ASA8_9BACT</name>
<dbReference type="Proteomes" id="UP000034290">
    <property type="component" value="Unassembled WGS sequence"/>
</dbReference>
<organism evidence="2 3">
    <name type="scientific">Candidatus Giovannonibacteria bacterium GW2011_GWA2_53_7</name>
    <dbReference type="NCBI Taxonomy" id="1618650"/>
    <lineage>
        <taxon>Bacteria</taxon>
        <taxon>Candidatus Giovannoniibacteriota</taxon>
    </lineage>
</organism>
<dbReference type="AlphaFoldDB" id="A0A0G2ASA8"/>
<dbReference type="EMBL" id="LCRM01000038">
    <property type="protein sequence ID" value="KKW35669.1"/>
    <property type="molecule type" value="Genomic_DNA"/>
</dbReference>
<evidence type="ECO:0000313" key="3">
    <source>
        <dbReference type="Proteomes" id="UP000034290"/>
    </source>
</evidence>
<gene>
    <name evidence="2" type="ORF">UY81_C0038G0004</name>
</gene>
<accession>A0A0G2ASA8</accession>